<gene>
    <name evidence="5" type="primary">metB</name>
    <name evidence="5" type="ORF">CF168_02720</name>
</gene>
<reference evidence="5 6" key="1">
    <citation type="submission" date="2017-07" db="EMBL/GenBank/DDBJ databases">
        <title>Phenotypical and genomic characterization of a clinical isolate of Shewanella bicestrii sp. nov. producing an extended-spectrum beta-lactamase and a new oxacillinase variant.</title>
        <authorList>
            <person name="Jousset A.B."/>
            <person name="Bonnin R.A."/>
            <person name="Girlich D."/>
            <person name="Dabos L."/>
            <person name="Potron A."/>
            <person name="Dortet L."/>
            <person name="Glaser P."/>
            <person name="Naas T."/>
        </authorList>
    </citation>
    <scope>NUCLEOTIDE SEQUENCE [LARGE SCALE GENOMIC DNA]</scope>
    <source>
        <strain evidence="5 6">JAB-1</strain>
    </source>
</reference>
<dbReference type="KEGG" id="sbj:CF168_02720"/>
<dbReference type="GO" id="GO:0030170">
    <property type="term" value="F:pyridoxal phosphate binding"/>
    <property type="evidence" value="ECO:0007669"/>
    <property type="project" value="InterPro"/>
</dbReference>
<protein>
    <submittedName>
        <fullName evidence="5">O-succinylhomoserine (Thiol)-lyase</fullName>
    </submittedName>
</protein>
<dbReference type="Proteomes" id="UP000198367">
    <property type="component" value="Chromosome"/>
</dbReference>
<dbReference type="GO" id="GO:0004123">
    <property type="term" value="F:cystathionine gamma-lyase activity"/>
    <property type="evidence" value="ECO:0007669"/>
    <property type="project" value="TreeGrafter"/>
</dbReference>
<dbReference type="PIRSF" id="PIRSF001434">
    <property type="entry name" value="CGS"/>
    <property type="match status" value="1"/>
</dbReference>
<dbReference type="InterPro" id="IPR054542">
    <property type="entry name" value="Cys_met_metab_PP"/>
</dbReference>
<dbReference type="FunFam" id="3.90.1150.10:FF:000008">
    <property type="entry name" value="Cystathionine gamma-synthase"/>
    <property type="match status" value="1"/>
</dbReference>
<keyword evidence="2 3" id="KW-0663">Pyridoxal phosphate</keyword>
<evidence type="ECO:0000256" key="2">
    <source>
        <dbReference type="ARBA" id="ARBA00022898"/>
    </source>
</evidence>
<dbReference type="GO" id="GO:0005737">
    <property type="term" value="C:cytoplasm"/>
    <property type="evidence" value="ECO:0007669"/>
    <property type="project" value="TreeGrafter"/>
</dbReference>
<dbReference type="Gene3D" id="3.90.1150.10">
    <property type="entry name" value="Aspartate Aminotransferase, domain 1"/>
    <property type="match status" value="1"/>
</dbReference>
<dbReference type="PROSITE" id="PS00868">
    <property type="entry name" value="CYS_MET_METAB_PP"/>
    <property type="match status" value="1"/>
</dbReference>
<dbReference type="PANTHER" id="PTHR11808:SF75">
    <property type="entry name" value="CYSTATHIONINE GAMMA-SYNTHASE"/>
    <property type="match status" value="1"/>
</dbReference>
<dbReference type="GO" id="GO:0019343">
    <property type="term" value="P:cysteine biosynthetic process via cystathionine"/>
    <property type="evidence" value="ECO:0007669"/>
    <property type="project" value="TreeGrafter"/>
</dbReference>
<dbReference type="CDD" id="cd00614">
    <property type="entry name" value="CGS_like"/>
    <property type="match status" value="1"/>
</dbReference>
<organism evidence="5 6">
    <name type="scientific">Shewanella bicestrii</name>
    <dbReference type="NCBI Taxonomy" id="2018305"/>
    <lineage>
        <taxon>Bacteria</taxon>
        <taxon>Pseudomonadati</taxon>
        <taxon>Pseudomonadota</taxon>
        <taxon>Gammaproteobacteria</taxon>
        <taxon>Alteromonadales</taxon>
        <taxon>Shewanellaceae</taxon>
        <taxon>Shewanella</taxon>
    </lineage>
</organism>
<dbReference type="GO" id="GO:0019346">
    <property type="term" value="P:transsulfuration"/>
    <property type="evidence" value="ECO:0007669"/>
    <property type="project" value="InterPro"/>
</dbReference>
<comment type="similarity">
    <text evidence="4">Belongs to the trans-sulfuration enzymes family.</text>
</comment>
<dbReference type="InterPro" id="IPR015422">
    <property type="entry name" value="PyrdxlP-dep_Trfase_small"/>
</dbReference>
<evidence type="ECO:0000256" key="4">
    <source>
        <dbReference type="RuleBase" id="RU362118"/>
    </source>
</evidence>
<dbReference type="InterPro" id="IPR011821">
    <property type="entry name" value="O_succ_thio_ly"/>
</dbReference>
<evidence type="ECO:0000313" key="6">
    <source>
        <dbReference type="Proteomes" id="UP000198367"/>
    </source>
</evidence>
<comment type="cofactor">
    <cofactor evidence="1 4">
        <name>pyridoxal 5'-phosphate</name>
        <dbReference type="ChEBI" id="CHEBI:597326"/>
    </cofactor>
</comment>
<dbReference type="NCBIfam" id="TIGR02080">
    <property type="entry name" value="O_succ_thio_ly"/>
    <property type="match status" value="1"/>
</dbReference>
<keyword evidence="6" id="KW-1185">Reference proteome</keyword>
<dbReference type="FunFam" id="3.40.640.10:FF:000038">
    <property type="entry name" value="Cystathionine gamma-synthase"/>
    <property type="match status" value="1"/>
</dbReference>
<evidence type="ECO:0000256" key="1">
    <source>
        <dbReference type="ARBA" id="ARBA00001933"/>
    </source>
</evidence>
<dbReference type="GO" id="GO:0003962">
    <property type="term" value="F:cystathionine gamma-synthase activity"/>
    <property type="evidence" value="ECO:0007669"/>
    <property type="project" value="TreeGrafter"/>
</dbReference>
<dbReference type="InterPro" id="IPR015424">
    <property type="entry name" value="PyrdxlP-dep_Trfase"/>
</dbReference>
<dbReference type="AlphaFoldDB" id="A0A220UI68"/>
<dbReference type="SUPFAM" id="SSF53383">
    <property type="entry name" value="PLP-dependent transferases"/>
    <property type="match status" value="1"/>
</dbReference>
<proteinExistence type="inferred from homology"/>
<dbReference type="Pfam" id="PF01053">
    <property type="entry name" value="Cys_Met_Meta_PP"/>
    <property type="match status" value="1"/>
</dbReference>
<evidence type="ECO:0000256" key="3">
    <source>
        <dbReference type="PIRSR" id="PIRSR001434-2"/>
    </source>
</evidence>
<name>A0A220UI68_9GAMM</name>
<dbReference type="Gene3D" id="3.40.640.10">
    <property type="entry name" value="Type I PLP-dependent aspartate aminotransferase-like (Major domain)"/>
    <property type="match status" value="1"/>
</dbReference>
<keyword evidence="5" id="KW-0456">Lyase</keyword>
<sequence length="393" mass="41892">MTAGKLVTERQLATLAVRQGIESDTQYGAVVPPIYLSTNYAFDGHKNPREFDYSRSGNPTRSILGDALAKLEKGATGVVTCTGMAAITLVTTLLGPDDLLVVPHDCYGGSYRLFTNLAKKGQFKLLVVDQTDGQALEQAISQQPKMVWIETPSNPLLRVVDIEAIAKASHAVGALVVVDNTFLSPILQQPLLLGADIVIHSTTKYINGHSDVVGGAVIAKDPQLGETLHWWSNTLGLTGSAFDSYQTLRGLRTLAVRIREHQSNAQRIVHVLTSSPVVSKVYYPGLAEHPGHAIAAKQQKGFGAMLSFELKGGEAEVVAFLDALSLFSVAESLGGVESLVAVPATMTHRAMEPQARYEAGIKDTLLRLSVGIEDADDLVADIQAGLAAVAACQ</sequence>
<dbReference type="EMBL" id="CP022358">
    <property type="protein sequence ID" value="ASK67857.1"/>
    <property type="molecule type" value="Genomic_DNA"/>
</dbReference>
<feature type="modified residue" description="N6-(pyridoxal phosphate)lysine" evidence="3">
    <location>
        <position position="204"/>
    </location>
</feature>
<accession>A0A220UI68</accession>
<dbReference type="PANTHER" id="PTHR11808">
    <property type="entry name" value="TRANS-SULFURATION ENZYME FAMILY MEMBER"/>
    <property type="match status" value="1"/>
</dbReference>
<dbReference type="InterPro" id="IPR015421">
    <property type="entry name" value="PyrdxlP-dep_Trfase_major"/>
</dbReference>
<evidence type="ECO:0000313" key="5">
    <source>
        <dbReference type="EMBL" id="ASK67857.1"/>
    </source>
</evidence>
<dbReference type="InterPro" id="IPR000277">
    <property type="entry name" value="Cys/Met-Metab_PyrdxlP-dep_enz"/>
</dbReference>